<proteinExistence type="predicted"/>
<protein>
    <submittedName>
        <fullName evidence="2">YdbL family protein</fullName>
    </submittedName>
</protein>
<keyword evidence="1" id="KW-0732">Signal</keyword>
<feature type="chain" id="PRO_5046635226" evidence="1">
    <location>
        <begin position="26"/>
        <end position="119"/>
    </location>
</feature>
<keyword evidence="3" id="KW-1185">Reference proteome</keyword>
<dbReference type="EMBL" id="JBHSLF010000025">
    <property type="protein sequence ID" value="MFC5345005.1"/>
    <property type="molecule type" value="Genomic_DNA"/>
</dbReference>
<evidence type="ECO:0000256" key="1">
    <source>
        <dbReference type="SAM" id="SignalP"/>
    </source>
</evidence>
<name>A0ABW0FTE8_9CAUL</name>
<sequence>MTFRKLFVLGAAVVALGVAAGAALAQTPAQKSLIDAAKAQGSVGEQADGYVGVRTSVGPDVQAAITATNAARRQVYAASAADVGTSTEVAAARMFESQLLPRISSGQWYRNASGQWVQR</sequence>
<evidence type="ECO:0000313" key="2">
    <source>
        <dbReference type="EMBL" id="MFC5345005.1"/>
    </source>
</evidence>
<evidence type="ECO:0000313" key="3">
    <source>
        <dbReference type="Proteomes" id="UP001596152"/>
    </source>
</evidence>
<dbReference type="RefSeq" id="WP_374038089.1">
    <property type="nucleotide sequence ID" value="NZ_CP169082.1"/>
</dbReference>
<accession>A0ABW0FTE8</accession>
<dbReference type="Pfam" id="PF07027">
    <property type="entry name" value="DUF1318"/>
    <property type="match status" value="1"/>
</dbReference>
<dbReference type="InterPro" id="IPR008309">
    <property type="entry name" value="YdbL"/>
</dbReference>
<comment type="caution">
    <text evidence="2">The sequence shown here is derived from an EMBL/GenBank/DDBJ whole genome shotgun (WGS) entry which is preliminary data.</text>
</comment>
<dbReference type="Proteomes" id="UP001596152">
    <property type="component" value="Unassembled WGS sequence"/>
</dbReference>
<reference evidence="3" key="1">
    <citation type="journal article" date="2019" name="Int. J. Syst. Evol. Microbiol.">
        <title>The Global Catalogue of Microorganisms (GCM) 10K type strain sequencing project: providing services to taxonomists for standard genome sequencing and annotation.</title>
        <authorList>
            <consortium name="The Broad Institute Genomics Platform"/>
            <consortium name="The Broad Institute Genome Sequencing Center for Infectious Disease"/>
            <person name="Wu L."/>
            <person name="Ma J."/>
        </authorList>
    </citation>
    <scope>NUCLEOTIDE SEQUENCE [LARGE SCALE GENOMIC DNA]</scope>
    <source>
        <strain evidence="3">JCM 12125</strain>
    </source>
</reference>
<organism evidence="2 3">
    <name type="scientific">Brevundimonas staleyi</name>
    <dbReference type="NCBI Taxonomy" id="74326"/>
    <lineage>
        <taxon>Bacteria</taxon>
        <taxon>Pseudomonadati</taxon>
        <taxon>Pseudomonadota</taxon>
        <taxon>Alphaproteobacteria</taxon>
        <taxon>Caulobacterales</taxon>
        <taxon>Caulobacteraceae</taxon>
        <taxon>Brevundimonas</taxon>
    </lineage>
</organism>
<feature type="signal peptide" evidence="1">
    <location>
        <begin position="1"/>
        <end position="25"/>
    </location>
</feature>
<gene>
    <name evidence="2" type="ORF">ACFPIE_13855</name>
</gene>